<dbReference type="Pfam" id="PF13737">
    <property type="entry name" value="DDE_Tnp_1_5"/>
    <property type="match status" value="1"/>
</dbReference>
<reference evidence="3" key="1">
    <citation type="submission" date="2017-04" db="EMBL/GenBank/DDBJ databases">
        <title>Genome evolution of the luminous symbionts of deep sea anglerfish.</title>
        <authorList>
            <person name="Hendry T.A."/>
        </authorList>
    </citation>
    <scope>NUCLEOTIDE SEQUENCE [LARGE SCALE GENOMIC DNA]</scope>
</reference>
<dbReference type="EMBL" id="CP020660">
    <property type="protein sequence ID" value="ATF09830.1"/>
    <property type="molecule type" value="Genomic_DNA"/>
</dbReference>
<name>A0A291BA02_9GAMM</name>
<keyword evidence="3" id="KW-1185">Reference proteome</keyword>
<evidence type="ECO:0000259" key="1">
    <source>
        <dbReference type="Pfam" id="PF13737"/>
    </source>
</evidence>
<accession>A0A291BA02</accession>
<dbReference type="KEGG" id="elux:BTN50_1350"/>
<dbReference type="Proteomes" id="UP000218160">
    <property type="component" value="Chromosome 1"/>
</dbReference>
<proteinExistence type="predicted"/>
<evidence type="ECO:0000313" key="2">
    <source>
        <dbReference type="EMBL" id="ATF09830.1"/>
    </source>
</evidence>
<dbReference type="InterPro" id="IPR025668">
    <property type="entry name" value="Tnp_DDE_dom"/>
</dbReference>
<sequence>MIKRVFSMPWRGLAGFINSVFKLAQLPLSRPHYSYISKQTITINITLKME</sequence>
<gene>
    <name evidence="2" type="ORF">BTN50_1350</name>
</gene>
<organism evidence="2 3">
    <name type="scientific">Candidatus Enterovibrio altilux</name>
    <dbReference type="NCBI Taxonomy" id="1927128"/>
    <lineage>
        <taxon>Bacteria</taxon>
        <taxon>Pseudomonadati</taxon>
        <taxon>Pseudomonadota</taxon>
        <taxon>Gammaproteobacteria</taxon>
        <taxon>Vibrionales</taxon>
        <taxon>Vibrionaceae</taxon>
        <taxon>Enterovibrio</taxon>
    </lineage>
</organism>
<evidence type="ECO:0000313" key="3">
    <source>
        <dbReference type="Proteomes" id="UP000218160"/>
    </source>
</evidence>
<feature type="domain" description="Transposase DDE" evidence="1">
    <location>
        <begin position="1"/>
        <end position="48"/>
    </location>
</feature>
<protein>
    <submittedName>
        <fullName evidence="2">Mobile element protein</fullName>
    </submittedName>
</protein>
<dbReference type="AlphaFoldDB" id="A0A291BA02"/>